<sequence>MGFLSLVEDRPTPSCVYNFRVYSCAAVAAFCAVMIGYDSAFIGGTIALDSFKEEFNWAQYTTHEANLISENIVSLYQAGAFFGAFFAYAAGHYLGRRKGLQIFAGVFVVGAGLMLGANRSRGLGLIYGGRVLAGIGVGGASNLTPIYISELSPPAIRGRLYGVSVTLPANHKQWIIPFAIQLIPAGLMFIGLFFIKESPRWLMTRNKRSQGLKNLCWLRKLPADDMYMLEEVSAIDAAIEHQQSTVGLGFWQPFKTLGKDRKVAYRFFLGCSLFFWQNTSGINAINYYSPTVFKSIGVTGTNTSLLTTGVFGVVKAVVTIVWLLFLIDNLGRRKLLMVGAFGGAICLYYVGAYIKIADPANNPTADGKLSSGGISAMAFFYLWTVFYTPSWNGTPWVYNSEMFPQHVRTLGQAFAAASNWLFNFLVARFTAQMFTAMRYGVYFFFASLMMCSIVFVWFLLPETRGVPLESMDRLFSKALTPRKAHAIVINEVRNDEEVFRHEVERRAFNVEKEEIKESVGHVEAA</sequence>
<keyword evidence="5" id="KW-0672">Quinate metabolism</keyword>
<dbReference type="InterPro" id="IPR005829">
    <property type="entry name" value="Sugar_transporter_CS"/>
</dbReference>
<evidence type="ECO:0000259" key="11">
    <source>
        <dbReference type="PROSITE" id="PS50850"/>
    </source>
</evidence>
<dbReference type="InterPro" id="IPR005828">
    <property type="entry name" value="MFS_sugar_transport-like"/>
</dbReference>
<dbReference type="InterPro" id="IPR020846">
    <property type="entry name" value="MFS_dom"/>
</dbReference>
<evidence type="ECO:0000256" key="3">
    <source>
        <dbReference type="ARBA" id="ARBA00022448"/>
    </source>
</evidence>
<comment type="subcellular location">
    <subcellularLocation>
        <location evidence="1">Membrane</location>
        <topology evidence="1">Multi-pass membrane protein</topology>
    </subcellularLocation>
</comment>
<evidence type="ECO:0000256" key="6">
    <source>
        <dbReference type="ARBA" id="ARBA00022989"/>
    </source>
</evidence>
<dbReference type="Proteomes" id="UP000006753">
    <property type="component" value="Unassembled WGS sequence"/>
</dbReference>
<dbReference type="PANTHER" id="PTHR48022:SF34">
    <property type="entry name" value="MAJOR FACILITATOR SUPERFAMILY (MFS) PROFILE DOMAIN-CONTAINING PROTEIN-RELATED"/>
    <property type="match status" value="1"/>
</dbReference>
<dbReference type="SUPFAM" id="SSF103473">
    <property type="entry name" value="MFS general substrate transporter"/>
    <property type="match status" value="1"/>
</dbReference>
<feature type="transmembrane region" description="Helical" evidence="10">
    <location>
        <begin position="263"/>
        <end position="285"/>
    </location>
</feature>
<dbReference type="InterPro" id="IPR036259">
    <property type="entry name" value="MFS_trans_sf"/>
</dbReference>
<dbReference type="InParanoid" id="K1X8S2"/>
<dbReference type="GO" id="GO:0005351">
    <property type="term" value="F:carbohydrate:proton symporter activity"/>
    <property type="evidence" value="ECO:0007669"/>
    <property type="project" value="TreeGrafter"/>
</dbReference>
<keyword evidence="6 10" id="KW-1133">Transmembrane helix</keyword>
<feature type="transmembrane region" description="Helical" evidence="10">
    <location>
        <begin position="335"/>
        <end position="357"/>
    </location>
</feature>
<dbReference type="PROSITE" id="PS00217">
    <property type="entry name" value="SUGAR_TRANSPORT_2"/>
    <property type="match status" value="1"/>
</dbReference>
<dbReference type="AlphaFoldDB" id="K1X8S2"/>
<evidence type="ECO:0000313" key="12">
    <source>
        <dbReference type="EMBL" id="EKD21462.1"/>
    </source>
</evidence>
<feature type="transmembrane region" description="Helical" evidence="10">
    <location>
        <begin position="68"/>
        <end position="88"/>
    </location>
</feature>
<dbReference type="OrthoDB" id="508119at2759"/>
<feature type="transmembrane region" description="Helical" evidence="10">
    <location>
        <begin position="305"/>
        <end position="326"/>
    </location>
</feature>
<gene>
    <name evidence="12" type="ORF">MBM_00575</name>
</gene>
<keyword evidence="13" id="KW-1185">Reference proteome</keyword>
<evidence type="ECO:0000256" key="2">
    <source>
        <dbReference type="ARBA" id="ARBA00010992"/>
    </source>
</evidence>
<feature type="transmembrane region" description="Helical" evidence="10">
    <location>
        <begin position="369"/>
        <end position="388"/>
    </location>
</feature>
<dbReference type="OMA" id="PADHIYM"/>
<dbReference type="NCBIfam" id="TIGR00879">
    <property type="entry name" value="SP"/>
    <property type="match status" value="1"/>
</dbReference>
<organism evidence="12 13">
    <name type="scientific">Marssonina brunnea f. sp. multigermtubi (strain MB_m1)</name>
    <name type="common">Marssonina leaf spot fungus</name>
    <dbReference type="NCBI Taxonomy" id="1072389"/>
    <lineage>
        <taxon>Eukaryota</taxon>
        <taxon>Fungi</taxon>
        <taxon>Dikarya</taxon>
        <taxon>Ascomycota</taxon>
        <taxon>Pezizomycotina</taxon>
        <taxon>Leotiomycetes</taxon>
        <taxon>Helotiales</taxon>
        <taxon>Drepanopezizaceae</taxon>
        <taxon>Drepanopeziza</taxon>
    </lineage>
</organism>
<keyword evidence="3 9" id="KW-0813">Transport</keyword>
<evidence type="ECO:0000256" key="7">
    <source>
        <dbReference type="ARBA" id="ARBA00023136"/>
    </source>
</evidence>
<evidence type="ECO:0000256" key="8">
    <source>
        <dbReference type="ARBA" id="ARBA00043213"/>
    </source>
</evidence>
<feature type="domain" description="Major facilitator superfamily (MFS) profile" evidence="11">
    <location>
        <begin position="24"/>
        <end position="464"/>
    </location>
</feature>
<evidence type="ECO:0000256" key="4">
    <source>
        <dbReference type="ARBA" id="ARBA00022692"/>
    </source>
</evidence>
<dbReference type="PANTHER" id="PTHR48022">
    <property type="entry name" value="PLASTIDIC GLUCOSE TRANSPORTER 4"/>
    <property type="match status" value="1"/>
</dbReference>
<feature type="transmembrane region" description="Helical" evidence="10">
    <location>
        <begin position="21"/>
        <end position="48"/>
    </location>
</feature>
<dbReference type="PROSITE" id="PS00216">
    <property type="entry name" value="SUGAR_TRANSPORT_1"/>
    <property type="match status" value="1"/>
</dbReference>
<evidence type="ECO:0000256" key="10">
    <source>
        <dbReference type="SAM" id="Phobius"/>
    </source>
</evidence>
<feature type="transmembrane region" description="Helical" evidence="10">
    <location>
        <begin position="174"/>
        <end position="195"/>
    </location>
</feature>
<keyword evidence="4 10" id="KW-0812">Transmembrane</keyword>
<feature type="transmembrane region" description="Helical" evidence="10">
    <location>
        <begin position="439"/>
        <end position="460"/>
    </location>
</feature>
<evidence type="ECO:0000256" key="5">
    <source>
        <dbReference type="ARBA" id="ARBA00022911"/>
    </source>
</evidence>
<dbReference type="InterPro" id="IPR050360">
    <property type="entry name" value="MFS_Sugar_Transporters"/>
</dbReference>
<dbReference type="KEGG" id="mbe:MBM_00575"/>
<evidence type="ECO:0000313" key="13">
    <source>
        <dbReference type="Proteomes" id="UP000006753"/>
    </source>
</evidence>
<keyword evidence="7 10" id="KW-0472">Membrane</keyword>
<dbReference type="HOGENOM" id="CLU_001265_30_12_1"/>
<reference evidence="12 13" key="1">
    <citation type="journal article" date="2012" name="BMC Genomics">
        <title>Sequencing the genome of Marssonina brunnea reveals fungus-poplar co-evolution.</title>
        <authorList>
            <person name="Zhu S."/>
            <person name="Cao Y.-Z."/>
            <person name="Jiang C."/>
            <person name="Tan B.-Y."/>
            <person name="Wang Z."/>
            <person name="Feng S."/>
            <person name="Zhang L."/>
            <person name="Su X.-H."/>
            <person name="Brejova B."/>
            <person name="Vinar T."/>
            <person name="Xu M."/>
            <person name="Wang M.-X."/>
            <person name="Zhang S.-G."/>
            <person name="Huang M.-R."/>
            <person name="Wu R."/>
            <person name="Zhou Y."/>
        </authorList>
    </citation>
    <scope>NUCLEOTIDE SEQUENCE [LARGE SCALE GENOMIC DNA]</scope>
    <source>
        <strain evidence="12 13">MB_m1</strain>
    </source>
</reference>
<dbReference type="GO" id="GO:0016020">
    <property type="term" value="C:membrane"/>
    <property type="evidence" value="ECO:0007669"/>
    <property type="project" value="UniProtKB-SubCell"/>
</dbReference>
<feature type="transmembrane region" description="Helical" evidence="10">
    <location>
        <begin position="100"/>
        <end position="117"/>
    </location>
</feature>
<comment type="similarity">
    <text evidence="2 9">Belongs to the major facilitator superfamily. Sugar transporter (TC 2.A.1.1) family.</text>
</comment>
<dbReference type="InterPro" id="IPR003663">
    <property type="entry name" value="Sugar/inositol_transpt"/>
</dbReference>
<dbReference type="Gene3D" id="1.20.1250.20">
    <property type="entry name" value="MFS general substrate transporter like domains"/>
    <property type="match status" value="1"/>
</dbReference>
<evidence type="ECO:0000256" key="9">
    <source>
        <dbReference type="RuleBase" id="RU003346"/>
    </source>
</evidence>
<name>K1X8S2_MARBU</name>
<dbReference type="EMBL" id="JH921428">
    <property type="protein sequence ID" value="EKD21462.1"/>
    <property type="molecule type" value="Genomic_DNA"/>
</dbReference>
<accession>K1X8S2</accession>
<evidence type="ECO:0000256" key="1">
    <source>
        <dbReference type="ARBA" id="ARBA00004141"/>
    </source>
</evidence>
<dbReference type="Pfam" id="PF00083">
    <property type="entry name" value="Sugar_tr"/>
    <property type="match status" value="2"/>
</dbReference>
<proteinExistence type="inferred from homology"/>
<dbReference type="PRINTS" id="PR00171">
    <property type="entry name" value="SUGRTRNSPORT"/>
</dbReference>
<protein>
    <recommendedName>
        <fullName evidence="8">Quinate transporter</fullName>
    </recommendedName>
</protein>
<dbReference type="PROSITE" id="PS50850">
    <property type="entry name" value="MFS"/>
    <property type="match status" value="1"/>
</dbReference>
<dbReference type="eggNOG" id="KOG0254">
    <property type="taxonomic scope" value="Eukaryota"/>
</dbReference>
<dbReference type="FunFam" id="1.20.1250.20:FF:000026">
    <property type="entry name" value="MFS quinate transporter QutD"/>
    <property type="match status" value="1"/>
</dbReference>